<comment type="caution">
    <text evidence="1">The sequence shown here is derived from an EMBL/GenBank/DDBJ whole genome shotgun (WGS) entry which is preliminary data.</text>
</comment>
<proteinExistence type="predicted"/>
<dbReference type="AlphaFoldDB" id="A0A9W9LLX0"/>
<dbReference type="Proteomes" id="UP001146351">
    <property type="component" value="Unassembled WGS sequence"/>
</dbReference>
<gene>
    <name evidence="1" type="ORF">N7492_007243</name>
</gene>
<keyword evidence="2" id="KW-1185">Reference proteome</keyword>
<organism evidence="1 2">
    <name type="scientific">Penicillium capsulatum</name>
    <dbReference type="NCBI Taxonomy" id="69766"/>
    <lineage>
        <taxon>Eukaryota</taxon>
        <taxon>Fungi</taxon>
        <taxon>Dikarya</taxon>
        <taxon>Ascomycota</taxon>
        <taxon>Pezizomycotina</taxon>
        <taxon>Eurotiomycetes</taxon>
        <taxon>Eurotiomycetidae</taxon>
        <taxon>Eurotiales</taxon>
        <taxon>Aspergillaceae</taxon>
        <taxon>Penicillium</taxon>
    </lineage>
</organism>
<reference evidence="1" key="2">
    <citation type="journal article" date="2023" name="IMA Fungus">
        <title>Comparative genomic study of the Penicillium genus elucidates a diverse pangenome and 15 lateral gene transfer events.</title>
        <authorList>
            <person name="Petersen C."/>
            <person name="Sorensen T."/>
            <person name="Nielsen M.R."/>
            <person name="Sondergaard T.E."/>
            <person name="Sorensen J.L."/>
            <person name="Fitzpatrick D.A."/>
            <person name="Frisvad J.C."/>
            <person name="Nielsen K.L."/>
        </authorList>
    </citation>
    <scope>NUCLEOTIDE SEQUENCE</scope>
    <source>
        <strain evidence="1">IBT 21917</strain>
    </source>
</reference>
<reference evidence="1" key="1">
    <citation type="submission" date="2022-11" db="EMBL/GenBank/DDBJ databases">
        <authorList>
            <person name="Petersen C."/>
        </authorList>
    </citation>
    <scope>NUCLEOTIDE SEQUENCE</scope>
    <source>
        <strain evidence="1">IBT 21917</strain>
    </source>
</reference>
<evidence type="ECO:0008006" key="3">
    <source>
        <dbReference type="Google" id="ProtNLM"/>
    </source>
</evidence>
<name>A0A9W9LLX0_9EURO</name>
<protein>
    <recommendedName>
        <fullName evidence="3">Fungal N-terminal domain-containing protein</fullName>
    </recommendedName>
</protein>
<dbReference type="EMBL" id="JAPQKO010000005">
    <property type="protein sequence ID" value="KAJ5161851.1"/>
    <property type="molecule type" value="Genomic_DNA"/>
</dbReference>
<evidence type="ECO:0000313" key="2">
    <source>
        <dbReference type="Proteomes" id="UP001146351"/>
    </source>
</evidence>
<sequence>MDPVSAVSIAFTTLGYTKESIMKARRFIDRCNSAASTIDGAKAPIDATLQTIQELQKAIKAASQNPRAVDTVEAALRLSNLGPAMQHAQTVCENFSANIARFTSKSNDDNLCKRDQAHIAMRENVIFDFHHQLRSAQASMSSCLVVFDG</sequence>
<accession>A0A9W9LLX0</accession>
<evidence type="ECO:0000313" key="1">
    <source>
        <dbReference type="EMBL" id="KAJ5161851.1"/>
    </source>
</evidence>